<dbReference type="GO" id="GO:0009102">
    <property type="term" value="P:biotin biosynthetic process"/>
    <property type="evidence" value="ECO:0007669"/>
    <property type="project" value="TreeGrafter"/>
</dbReference>
<comment type="cofactor">
    <cofactor evidence="1">
        <name>pyridoxal 5'-phosphate</name>
        <dbReference type="ChEBI" id="CHEBI:597326"/>
    </cofactor>
</comment>
<dbReference type="HOGENOM" id="CLU_015846_3_0_1"/>
<dbReference type="GO" id="GO:0030170">
    <property type="term" value="F:pyridoxal phosphate binding"/>
    <property type="evidence" value="ECO:0007669"/>
    <property type="project" value="InterPro"/>
</dbReference>
<reference evidence="7 8" key="1">
    <citation type="journal article" date="2014" name="BMC Genomics">
        <title>Comparative genome sequencing reveals chemotype-specific gene clusters in the toxigenic black mold Stachybotrys.</title>
        <authorList>
            <person name="Semeiks J."/>
            <person name="Borek D."/>
            <person name="Otwinowski Z."/>
            <person name="Grishin N.V."/>
        </authorList>
    </citation>
    <scope>NUCLEOTIDE SEQUENCE [LARGE SCALE GENOMIC DNA]</scope>
    <source>
        <strain evidence="8">CBS 109288 / IBT 7711</strain>
    </source>
</reference>
<sequence>MAPRPGPLEEALASRLASRESRSQLRRLTAFPHSNVDFSSNAYLSLHRVPEIHHAFLSAVESQIPSLSSGAKPPLQGSGGSRLLDGNSTDAESLERSIAAFHGAEAGLLFNSGYDANVSFFSCVPQPGDVVVYDELVHASVHDGMRLSRAARRIAFKHNCMGGEDHATPETKGRAGLSSVLAALTQGEQGAAAREGRISIFIAVEGVYSMDGDVAPLKEMVACVERHLPGGNGYMIVDEAHSTGLFGENGGGLVCELGLESHIFARLHTFGKALSALGAVMLCTPTTRQYLINYARPLIYTTALPPSSLASIRIAYDYLQSGRAEPLLRHLKALIRYTHSRLSTICSRHAALLRLHAGGGGGVPQSPIIPLLTPHPRSLARHCQERGITIRPVVAPTVPKGSERVRICLHAENSEGDVDVLCRAIEEWVESQQQGAPKGASRM</sequence>
<protein>
    <recommendedName>
        <fullName evidence="6">Aminotransferase class I/classII large domain-containing protein</fullName>
    </recommendedName>
</protein>
<dbReference type="PANTHER" id="PTHR13693">
    <property type="entry name" value="CLASS II AMINOTRANSFERASE/8-AMINO-7-OXONONANOATE SYNTHASE"/>
    <property type="match status" value="1"/>
</dbReference>
<dbReference type="Gene3D" id="3.40.640.10">
    <property type="entry name" value="Type I PLP-dependent aspartate aminotransferase-like (Major domain)"/>
    <property type="match status" value="1"/>
</dbReference>
<keyword evidence="3" id="KW-0808">Transferase</keyword>
<dbReference type="EMBL" id="KL648331">
    <property type="protein sequence ID" value="KEY71292.1"/>
    <property type="molecule type" value="Genomic_DNA"/>
</dbReference>
<dbReference type="GO" id="GO:0016740">
    <property type="term" value="F:transferase activity"/>
    <property type="evidence" value="ECO:0007669"/>
    <property type="project" value="UniProtKB-KW"/>
</dbReference>
<evidence type="ECO:0000313" key="8">
    <source>
        <dbReference type="Proteomes" id="UP000028045"/>
    </source>
</evidence>
<dbReference type="InterPro" id="IPR015421">
    <property type="entry name" value="PyrdxlP-dep_Trfase_major"/>
</dbReference>
<evidence type="ECO:0000256" key="5">
    <source>
        <dbReference type="SAM" id="MobiDB-lite"/>
    </source>
</evidence>
<evidence type="ECO:0000256" key="4">
    <source>
        <dbReference type="ARBA" id="ARBA00022898"/>
    </source>
</evidence>
<accession>A0A084B163</accession>
<proteinExistence type="inferred from homology"/>
<dbReference type="SUPFAM" id="SSF53383">
    <property type="entry name" value="PLP-dependent transferases"/>
    <property type="match status" value="1"/>
</dbReference>
<dbReference type="Gene3D" id="3.90.1150.10">
    <property type="entry name" value="Aspartate Aminotransferase, domain 1"/>
    <property type="match status" value="1"/>
</dbReference>
<organism evidence="7 8">
    <name type="scientific">Stachybotrys chartarum (strain CBS 109288 / IBT 7711)</name>
    <name type="common">Toxic black mold</name>
    <name type="synonym">Stilbospora chartarum</name>
    <dbReference type="NCBI Taxonomy" id="1280523"/>
    <lineage>
        <taxon>Eukaryota</taxon>
        <taxon>Fungi</taxon>
        <taxon>Dikarya</taxon>
        <taxon>Ascomycota</taxon>
        <taxon>Pezizomycotina</taxon>
        <taxon>Sordariomycetes</taxon>
        <taxon>Hypocreomycetidae</taxon>
        <taxon>Hypocreales</taxon>
        <taxon>Stachybotryaceae</taxon>
        <taxon>Stachybotrys</taxon>
    </lineage>
</organism>
<dbReference type="OrthoDB" id="2382073at2759"/>
<keyword evidence="8" id="KW-1185">Reference proteome</keyword>
<dbReference type="InterPro" id="IPR050087">
    <property type="entry name" value="AON_synthase_class-II"/>
</dbReference>
<feature type="region of interest" description="Disordered" evidence="5">
    <location>
        <begin position="67"/>
        <end position="89"/>
    </location>
</feature>
<dbReference type="InterPro" id="IPR015424">
    <property type="entry name" value="PyrdxlP-dep_Trfase"/>
</dbReference>
<keyword evidence="4" id="KW-0663">Pyridoxal phosphate</keyword>
<evidence type="ECO:0000313" key="7">
    <source>
        <dbReference type="EMBL" id="KEY71292.1"/>
    </source>
</evidence>
<dbReference type="InterPro" id="IPR015422">
    <property type="entry name" value="PyrdxlP-dep_Trfase_small"/>
</dbReference>
<evidence type="ECO:0000256" key="1">
    <source>
        <dbReference type="ARBA" id="ARBA00001933"/>
    </source>
</evidence>
<evidence type="ECO:0000256" key="3">
    <source>
        <dbReference type="ARBA" id="ARBA00022679"/>
    </source>
</evidence>
<name>A0A084B163_STACB</name>
<evidence type="ECO:0000256" key="2">
    <source>
        <dbReference type="ARBA" id="ARBA00010008"/>
    </source>
</evidence>
<dbReference type="AlphaFoldDB" id="A0A084B163"/>
<dbReference type="Proteomes" id="UP000028045">
    <property type="component" value="Unassembled WGS sequence"/>
</dbReference>
<dbReference type="InterPro" id="IPR004839">
    <property type="entry name" value="Aminotransferase_I/II_large"/>
</dbReference>
<gene>
    <name evidence="7" type="ORF">S7711_05885</name>
</gene>
<dbReference type="PANTHER" id="PTHR13693:SF77">
    <property type="entry name" value="8-AMINO-7-OXONONANOATE SYNTHASE"/>
    <property type="match status" value="1"/>
</dbReference>
<dbReference type="Pfam" id="PF00155">
    <property type="entry name" value="Aminotran_1_2"/>
    <property type="match status" value="1"/>
</dbReference>
<comment type="similarity">
    <text evidence="2">Belongs to the class-II pyridoxal-phosphate-dependent aminotransferase family. BioF subfamily.</text>
</comment>
<evidence type="ECO:0000259" key="6">
    <source>
        <dbReference type="Pfam" id="PF00155"/>
    </source>
</evidence>
<feature type="domain" description="Aminotransferase class I/classII large" evidence="6">
    <location>
        <begin position="36"/>
        <end position="425"/>
    </location>
</feature>